<accession>E1IC09</accession>
<proteinExistence type="predicted"/>
<keyword evidence="2" id="KW-1185">Reference proteome</keyword>
<dbReference type="HOGENOM" id="CLU_1894131_0_0_0"/>
<reference evidence="1 2" key="1">
    <citation type="journal article" date="2011" name="J. Bacteriol.">
        <title>Draft genome sequence of the anoxygenic filamentous phototrophic bacterium Oscillochloris trichoides subsp. DG-6.</title>
        <authorList>
            <person name="Kuznetsov B.B."/>
            <person name="Ivanovsky R.N."/>
            <person name="Keppen O.I."/>
            <person name="Sukhacheva M.V."/>
            <person name="Bumazhkin B.K."/>
            <person name="Patutina E.O."/>
            <person name="Beletsky A.V."/>
            <person name="Mardanov A.V."/>
            <person name="Baslerov R.V."/>
            <person name="Panteleeva A.N."/>
            <person name="Kolganova T.V."/>
            <person name="Ravin N.V."/>
            <person name="Skryabin K.G."/>
        </authorList>
    </citation>
    <scope>NUCLEOTIDE SEQUENCE [LARGE SCALE GENOMIC DNA]</scope>
    <source>
        <strain evidence="1 2">DG-6</strain>
    </source>
</reference>
<evidence type="ECO:0000313" key="2">
    <source>
        <dbReference type="Proteomes" id="UP000054010"/>
    </source>
</evidence>
<name>E1IC09_9CHLR</name>
<evidence type="ECO:0000313" key="1">
    <source>
        <dbReference type="EMBL" id="EFO81271.1"/>
    </source>
</evidence>
<dbReference type="EMBL" id="ADVR01000018">
    <property type="protein sequence ID" value="EFO81271.1"/>
    <property type="molecule type" value="Genomic_DNA"/>
</dbReference>
<dbReference type="STRING" id="765420.OSCT_0860"/>
<organism evidence="1 2">
    <name type="scientific">Oscillochloris trichoides DG-6</name>
    <dbReference type="NCBI Taxonomy" id="765420"/>
    <lineage>
        <taxon>Bacteria</taxon>
        <taxon>Bacillati</taxon>
        <taxon>Chloroflexota</taxon>
        <taxon>Chloroflexia</taxon>
        <taxon>Chloroflexales</taxon>
        <taxon>Chloroflexineae</taxon>
        <taxon>Oscillochloridaceae</taxon>
        <taxon>Oscillochloris</taxon>
    </lineage>
</organism>
<gene>
    <name evidence="1" type="ORF">OSCT_0860</name>
</gene>
<protein>
    <submittedName>
        <fullName evidence="1">Uncharacterized protein</fullName>
    </submittedName>
</protein>
<dbReference type="AlphaFoldDB" id="E1IC09"/>
<sequence>MPVNEPSPANPFFLVPHTPDEPILDAVERGLMSAPAPLEQLSTLGDLVQHDPFFAEQLAALHTTWEVRPQPAQGWLARLRLRLAWWLLGPELAQVTTTHAALVRVIDSLTAHLDDERMARTRLEARLAALERTR</sequence>
<dbReference type="Proteomes" id="UP000054010">
    <property type="component" value="Unassembled WGS sequence"/>
</dbReference>
<comment type="caution">
    <text evidence="1">The sequence shown here is derived from an EMBL/GenBank/DDBJ whole genome shotgun (WGS) entry which is preliminary data.</text>
</comment>
<dbReference type="eggNOG" id="ENOG5030W6B">
    <property type="taxonomic scope" value="Bacteria"/>
</dbReference>
<dbReference type="OrthoDB" id="161657at2"/>